<evidence type="ECO:0000313" key="4">
    <source>
        <dbReference type="Proteomes" id="UP001387100"/>
    </source>
</evidence>
<dbReference type="Pfam" id="PF03869">
    <property type="entry name" value="Arc"/>
    <property type="match status" value="1"/>
</dbReference>
<name>A0ABU8RN56_9ACTN</name>
<dbReference type="InterPro" id="IPR013321">
    <property type="entry name" value="Arc_rbn_hlx_hlx"/>
</dbReference>
<dbReference type="Gene3D" id="1.10.1220.10">
    <property type="entry name" value="Met repressor-like"/>
    <property type="match status" value="1"/>
</dbReference>
<dbReference type="Proteomes" id="UP001387100">
    <property type="component" value="Unassembled WGS sequence"/>
</dbReference>
<dbReference type="EMBL" id="JBBIAA010000024">
    <property type="protein sequence ID" value="MEJ5946484.1"/>
    <property type="molecule type" value="Genomic_DNA"/>
</dbReference>
<sequence length="90" mass="10123">MSTHDQEPAATAPMTPEQENAFYADPHNQTPQGPPVRRRRGGTAKLSDPVPVRFPEDLLEQVRRRAAADDRSLSNWIRRAVEHELTRPGA</sequence>
<reference evidence="3 4" key="1">
    <citation type="journal article" date="2017" name="Int. J. Syst. Evol. Microbiol.">
        <title>Pseudokineococcus basanitobsidens sp. nov., isolated from volcanic rock.</title>
        <authorList>
            <person name="Lee D.W."/>
            <person name="Park M.Y."/>
            <person name="Kim J.J."/>
            <person name="Kim B.S."/>
        </authorList>
    </citation>
    <scope>NUCLEOTIDE SEQUENCE [LARGE SCALE GENOMIC DNA]</scope>
    <source>
        <strain evidence="3 4">DSM 103726</strain>
    </source>
</reference>
<dbReference type="RefSeq" id="WP_339575867.1">
    <property type="nucleotide sequence ID" value="NZ_JBBIAA010000024.1"/>
</dbReference>
<evidence type="ECO:0000259" key="2">
    <source>
        <dbReference type="Pfam" id="PF03869"/>
    </source>
</evidence>
<accession>A0ABU8RN56</accession>
<evidence type="ECO:0000313" key="3">
    <source>
        <dbReference type="EMBL" id="MEJ5946484.1"/>
    </source>
</evidence>
<feature type="domain" description="Arc-like DNA binding" evidence="2">
    <location>
        <begin position="52"/>
        <end position="90"/>
    </location>
</feature>
<keyword evidence="4" id="KW-1185">Reference proteome</keyword>
<organism evidence="3 4">
    <name type="scientific">Pseudokineococcus basanitobsidens</name>
    <dbReference type="NCBI Taxonomy" id="1926649"/>
    <lineage>
        <taxon>Bacteria</taxon>
        <taxon>Bacillati</taxon>
        <taxon>Actinomycetota</taxon>
        <taxon>Actinomycetes</taxon>
        <taxon>Kineosporiales</taxon>
        <taxon>Kineosporiaceae</taxon>
        <taxon>Pseudokineococcus</taxon>
    </lineage>
</organism>
<dbReference type="InterPro" id="IPR010985">
    <property type="entry name" value="Ribbon_hlx_hlx"/>
</dbReference>
<dbReference type="NCBIfam" id="NF041551">
    <property type="entry name" value="YlcI_YnfO_N"/>
    <property type="match status" value="1"/>
</dbReference>
<feature type="region of interest" description="Disordered" evidence="1">
    <location>
        <begin position="1"/>
        <end position="52"/>
    </location>
</feature>
<comment type="caution">
    <text evidence="3">The sequence shown here is derived from an EMBL/GenBank/DDBJ whole genome shotgun (WGS) entry which is preliminary data.</text>
</comment>
<dbReference type="SUPFAM" id="SSF47598">
    <property type="entry name" value="Ribbon-helix-helix"/>
    <property type="match status" value="1"/>
</dbReference>
<protein>
    <submittedName>
        <fullName evidence="3">YlcI/YnfO family protein</fullName>
    </submittedName>
</protein>
<dbReference type="InterPro" id="IPR005569">
    <property type="entry name" value="Arc_DNA-bd_dom"/>
</dbReference>
<gene>
    <name evidence="3" type="ORF">WDZ17_14395</name>
</gene>
<proteinExistence type="predicted"/>
<evidence type="ECO:0000256" key="1">
    <source>
        <dbReference type="SAM" id="MobiDB-lite"/>
    </source>
</evidence>